<dbReference type="STRING" id="263475.AMD00_11010"/>
<evidence type="ECO:0000259" key="4">
    <source>
        <dbReference type="PROSITE" id="PS50956"/>
    </source>
</evidence>
<dbReference type="GeneID" id="301136624"/>
<evidence type="ECO:0000256" key="1">
    <source>
        <dbReference type="ARBA" id="ARBA00023015"/>
    </source>
</evidence>
<dbReference type="InterPro" id="IPR000485">
    <property type="entry name" value="AsnC-type_HTH_dom"/>
</dbReference>
<dbReference type="Pfam" id="PF13404">
    <property type="entry name" value="HTH_AsnC-type"/>
    <property type="match status" value="1"/>
</dbReference>
<dbReference type="GO" id="GO:0043565">
    <property type="term" value="F:sequence-specific DNA binding"/>
    <property type="evidence" value="ECO:0007669"/>
    <property type="project" value="InterPro"/>
</dbReference>
<keyword evidence="6" id="KW-1185">Reference proteome</keyword>
<dbReference type="SMART" id="SM00344">
    <property type="entry name" value="HTH_ASNC"/>
    <property type="match status" value="1"/>
</dbReference>
<dbReference type="InterPro" id="IPR036390">
    <property type="entry name" value="WH_DNA-bd_sf"/>
</dbReference>
<comment type="caution">
    <text evidence="5">The sequence shown here is derived from an EMBL/GenBank/DDBJ whole genome shotgun (WGS) entry which is preliminary data.</text>
</comment>
<evidence type="ECO:0000313" key="6">
    <source>
        <dbReference type="Proteomes" id="UP000036867"/>
    </source>
</evidence>
<feature type="domain" description="HTH asnC-type" evidence="4">
    <location>
        <begin position="5"/>
        <end position="65"/>
    </location>
</feature>
<dbReference type="GO" id="GO:0005829">
    <property type="term" value="C:cytosol"/>
    <property type="evidence" value="ECO:0007669"/>
    <property type="project" value="TreeGrafter"/>
</dbReference>
<dbReference type="Gene3D" id="3.30.70.920">
    <property type="match status" value="1"/>
</dbReference>
<dbReference type="PRINTS" id="PR00033">
    <property type="entry name" value="HTHASNC"/>
</dbReference>
<dbReference type="OrthoDB" id="529868at2"/>
<keyword evidence="2" id="KW-0238">DNA-binding</keyword>
<dbReference type="InterPro" id="IPR019888">
    <property type="entry name" value="Tscrpt_reg_AsnC-like"/>
</dbReference>
<gene>
    <name evidence="5" type="ORF">AMD00_11010</name>
</gene>
<dbReference type="RefSeq" id="WP_053417121.1">
    <property type="nucleotide sequence ID" value="NZ_JBCMHV010000018.1"/>
</dbReference>
<dbReference type="PANTHER" id="PTHR30154:SF34">
    <property type="entry name" value="TRANSCRIPTIONAL REGULATOR AZLB"/>
    <property type="match status" value="1"/>
</dbReference>
<dbReference type="PANTHER" id="PTHR30154">
    <property type="entry name" value="LEUCINE-RESPONSIVE REGULATORY PROTEIN"/>
    <property type="match status" value="1"/>
</dbReference>
<protein>
    <submittedName>
        <fullName evidence="5">AsnC family transcriptional regulator</fullName>
    </submittedName>
</protein>
<dbReference type="AlphaFoldDB" id="A0A0M0LCZ9"/>
<dbReference type="PROSITE" id="PS50956">
    <property type="entry name" value="HTH_ASNC_2"/>
    <property type="match status" value="1"/>
</dbReference>
<keyword evidence="3" id="KW-0804">Transcription</keyword>
<evidence type="ECO:0000256" key="2">
    <source>
        <dbReference type="ARBA" id="ARBA00023125"/>
    </source>
</evidence>
<sequence length="149" mass="17150">MKFEVDELDHGIIKHLSKDGRLSFTELAIRLQVTEKTIRLRYKNLLDKGFLEVVGVVNPLAVGLKAGAIIQVKVKSNSISKVIEDLKEIREIRFITLTSGEFPILFQITVKDQIRITEILREVNKIECITEVNTIIQLEVHKNTFEYIF</sequence>
<accession>A0A0M0LCZ9</accession>
<dbReference type="Pfam" id="PF01037">
    <property type="entry name" value="AsnC_trans_reg"/>
    <property type="match status" value="1"/>
</dbReference>
<dbReference type="SUPFAM" id="SSF46785">
    <property type="entry name" value="Winged helix' DNA-binding domain"/>
    <property type="match status" value="1"/>
</dbReference>
<keyword evidence="1" id="KW-0805">Transcription regulation</keyword>
<dbReference type="InterPro" id="IPR036388">
    <property type="entry name" value="WH-like_DNA-bd_sf"/>
</dbReference>
<dbReference type="Gene3D" id="1.10.10.10">
    <property type="entry name" value="Winged helix-like DNA-binding domain superfamily/Winged helix DNA-binding domain"/>
    <property type="match status" value="1"/>
</dbReference>
<dbReference type="GO" id="GO:0043200">
    <property type="term" value="P:response to amino acid"/>
    <property type="evidence" value="ECO:0007669"/>
    <property type="project" value="TreeGrafter"/>
</dbReference>
<name>A0A0M0LCZ9_9BACL</name>
<dbReference type="InterPro" id="IPR019887">
    <property type="entry name" value="Tscrpt_reg_AsnC/Lrp_C"/>
</dbReference>
<dbReference type="SUPFAM" id="SSF54909">
    <property type="entry name" value="Dimeric alpha+beta barrel"/>
    <property type="match status" value="1"/>
</dbReference>
<reference evidence="6" key="1">
    <citation type="submission" date="2015-08" db="EMBL/GenBank/DDBJ databases">
        <title>Fjat-10028 dsm 16317.</title>
        <authorList>
            <person name="Liu B."/>
            <person name="Wang J."/>
            <person name="Zhu Y."/>
            <person name="Liu G."/>
            <person name="Chen Q."/>
            <person name="Chen Z."/>
            <person name="Lan J."/>
            <person name="Che J."/>
            <person name="Ge C."/>
            <person name="Shi H."/>
            <person name="Pan Z."/>
            <person name="Liu X."/>
        </authorList>
    </citation>
    <scope>NUCLEOTIDE SEQUENCE [LARGE SCALE GENOMIC DNA]</scope>
    <source>
        <strain evidence="6">DSM 16317</strain>
    </source>
</reference>
<organism evidence="5 6">
    <name type="scientific">Viridibacillus arvi</name>
    <dbReference type="NCBI Taxonomy" id="263475"/>
    <lineage>
        <taxon>Bacteria</taxon>
        <taxon>Bacillati</taxon>
        <taxon>Bacillota</taxon>
        <taxon>Bacilli</taxon>
        <taxon>Bacillales</taxon>
        <taxon>Caryophanaceae</taxon>
        <taxon>Viridibacillus</taxon>
    </lineage>
</organism>
<dbReference type="EMBL" id="LILB01000005">
    <property type="protein sequence ID" value="KOO48930.1"/>
    <property type="molecule type" value="Genomic_DNA"/>
</dbReference>
<proteinExistence type="predicted"/>
<evidence type="ECO:0000313" key="5">
    <source>
        <dbReference type="EMBL" id="KOO48930.1"/>
    </source>
</evidence>
<dbReference type="Proteomes" id="UP000036867">
    <property type="component" value="Unassembled WGS sequence"/>
</dbReference>
<evidence type="ECO:0000256" key="3">
    <source>
        <dbReference type="ARBA" id="ARBA00023163"/>
    </source>
</evidence>
<dbReference type="InterPro" id="IPR011008">
    <property type="entry name" value="Dimeric_a/b-barrel"/>
</dbReference>